<protein>
    <submittedName>
        <fullName evidence="1">Uncharacterized protein</fullName>
    </submittedName>
</protein>
<comment type="caution">
    <text evidence="1">The sequence shown here is derived from an EMBL/GenBank/DDBJ whole genome shotgun (WGS) entry which is preliminary data.</text>
</comment>
<evidence type="ECO:0000313" key="1">
    <source>
        <dbReference type="EMBL" id="KAF7830660.1"/>
    </source>
</evidence>
<accession>A0A834WP17</accession>
<organism evidence="1 2">
    <name type="scientific">Senna tora</name>
    <dbReference type="NCBI Taxonomy" id="362788"/>
    <lineage>
        <taxon>Eukaryota</taxon>
        <taxon>Viridiplantae</taxon>
        <taxon>Streptophyta</taxon>
        <taxon>Embryophyta</taxon>
        <taxon>Tracheophyta</taxon>
        <taxon>Spermatophyta</taxon>
        <taxon>Magnoliopsida</taxon>
        <taxon>eudicotyledons</taxon>
        <taxon>Gunneridae</taxon>
        <taxon>Pentapetalae</taxon>
        <taxon>rosids</taxon>
        <taxon>fabids</taxon>
        <taxon>Fabales</taxon>
        <taxon>Fabaceae</taxon>
        <taxon>Caesalpinioideae</taxon>
        <taxon>Cassia clade</taxon>
        <taxon>Senna</taxon>
    </lineage>
</organism>
<evidence type="ECO:0000313" key="2">
    <source>
        <dbReference type="Proteomes" id="UP000634136"/>
    </source>
</evidence>
<keyword evidence="2" id="KW-1185">Reference proteome</keyword>
<name>A0A834WP17_9FABA</name>
<dbReference type="Proteomes" id="UP000634136">
    <property type="component" value="Unassembled WGS sequence"/>
</dbReference>
<sequence length="32" mass="3517">MGPTEEIWTNEETSTVLSNHMIPISIIAMAVT</sequence>
<proteinExistence type="predicted"/>
<dbReference type="EMBL" id="JAAIUW010000005">
    <property type="protein sequence ID" value="KAF7830660.1"/>
    <property type="molecule type" value="Genomic_DNA"/>
</dbReference>
<dbReference type="AlphaFoldDB" id="A0A834WP17"/>
<gene>
    <name evidence="1" type="ORF">G2W53_012993</name>
</gene>
<reference evidence="1" key="1">
    <citation type="submission" date="2020-09" db="EMBL/GenBank/DDBJ databases">
        <title>Genome-Enabled Discovery of Anthraquinone Biosynthesis in Senna tora.</title>
        <authorList>
            <person name="Kang S.-H."/>
            <person name="Pandey R.P."/>
            <person name="Lee C.-M."/>
            <person name="Sim J.-S."/>
            <person name="Jeong J.-T."/>
            <person name="Choi B.-S."/>
            <person name="Jung M."/>
            <person name="Ginzburg D."/>
            <person name="Zhao K."/>
            <person name="Won S.Y."/>
            <person name="Oh T.-J."/>
            <person name="Yu Y."/>
            <person name="Kim N.-H."/>
            <person name="Lee O.R."/>
            <person name="Lee T.-H."/>
            <person name="Bashyal P."/>
            <person name="Kim T.-S."/>
            <person name="Lee W.-H."/>
            <person name="Kawkins C."/>
            <person name="Kim C.-K."/>
            <person name="Kim J.S."/>
            <person name="Ahn B.O."/>
            <person name="Rhee S.Y."/>
            <person name="Sohng J.K."/>
        </authorList>
    </citation>
    <scope>NUCLEOTIDE SEQUENCE</scope>
    <source>
        <tissue evidence="1">Leaf</tissue>
    </source>
</reference>